<feature type="transmembrane region" description="Helical" evidence="1">
    <location>
        <begin position="31"/>
        <end position="51"/>
    </location>
</feature>
<feature type="transmembrane region" description="Helical" evidence="1">
    <location>
        <begin position="219"/>
        <end position="235"/>
    </location>
</feature>
<keyword evidence="1" id="KW-0812">Transmembrane</keyword>
<protein>
    <submittedName>
        <fullName evidence="2">Membrane protein</fullName>
    </submittedName>
</protein>
<proteinExistence type="predicted"/>
<dbReference type="AlphaFoldDB" id="A0A7I7RUC8"/>
<keyword evidence="1" id="KW-1133">Transmembrane helix</keyword>
<evidence type="ECO:0000313" key="2">
    <source>
        <dbReference type="EMBL" id="BBY47626.1"/>
    </source>
</evidence>
<keyword evidence="1" id="KW-0472">Membrane</keyword>
<gene>
    <name evidence="2" type="ORF">MARA_10940</name>
</gene>
<reference evidence="2 3" key="1">
    <citation type="journal article" date="2019" name="Emerg. Microbes Infect.">
        <title>Comprehensive subspecies identification of 175 nontuberculous mycobacteria species based on 7547 genomic profiles.</title>
        <authorList>
            <person name="Matsumoto Y."/>
            <person name="Kinjo T."/>
            <person name="Motooka D."/>
            <person name="Nabeya D."/>
            <person name="Jung N."/>
            <person name="Uechi K."/>
            <person name="Horii T."/>
            <person name="Iida T."/>
            <person name="Fujita J."/>
            <person name="Nakamura S."/>
        </authorList>
    </citation>
    <scope>NUCLEOTIDE SEQUENCE [LARGE SCALE GENOMIC DNA]</scope>
    <source>
        <strain evidence="2 3">JCM 18538</strain>
    </source>
</reference>
<dbReference type="RefSeq" id="WP_163917534.1">
    <property type="nucleotide sequence ID" value="NZ_AP022593.1"/>
</dbReference>
<evidence type="ECO:0000313" key="3">
    <source>
        <dbReference type="Proteomes" id="UP000467428"/>
    </source>
</evidence>
<dbReference type="KEGG" id="marz:MARA_10940"/>
<feature type="transmembrane region" description="Helical" evidence="1">
    <location>
        <begin position="58"/>
        <end position="78"/>
    </location>
</feature>
<geneLocation type="plasmid" evidence="3">
    <name>pjcm18538 dna</name>
</geneLocation>
<accession>A0A7I7RUC8</accession>
<keyword evidence="3" id="KW-1185">Reference proteome</keyword>
<organism evidence="2 3">
    <name type="scientific">Mycolicibacterium arabiense</name>
    <dbReference type="NCBI Taxonomy" id="1286181"/>
    <lineage>
        <taxon>Bacteria</taxon>
        <taxon>Bacillati</taxon>
        <taxon>Actinomycetota</taxon>
        <taxon>Actinomycetes</taxon>
        <taxon>Mycobacteriales</taxon>
        <taxon>Mycobacteriaceae</taxon>
        <taxon>Mycolicibacterium</taxon>
    </lineage>
</organism>
<sequence length="236" mass="23126">MLTALLWGLVASSSLIIGALAGVARTWNQRLIGLVLGFGAGALIASISFELAEEGFRVGGALPVGLGLAAGAVAFFVADQLVDRLGGSGDASRAAGVPLLLGALLDGIPEQAVLGIGIASGGSISPTLLVAIFVSNLPESIGSASDLRSAGRRGRRIVLGWAAVAALCAVATVGGYQLQEIAGAALQGGIDGFAAGALLVMLVGSMIPEATEKARGQSGLAAVLGFALAAGLSLAQ</sequence>
<name>A0A7I7RUC8_9MYCO</name>
<evidence type="ECO:0000256" key="1">
    <source>
        <dbReference type="SAM" id="Phobius"/>
    </source>
</evidence>
<dbReference type="Proteomes" id="UP000467428">
    <property type="component" value="Chromosome"/>
</dbReference>
<feature type="transmembrane region" description="Helical" evidence="1">
    <location>
        <begin position="158"/>
        <end position="178"/>
    </location>
</feature>
<feature type="transmembrane region" description="Helical" evidence="1">
    <location>
        <begin position="184"/>
        <end position="207"/>
    </location>
</feature>
<dbReference type="EMBL" id="AP022593">
    <property type="protein sequence ID" value="BBY47626.1"/>
    <property type="molecule type" value="Genomic_DNA"/>
</dbReference>
<feature type="transmembrane region" description="Helical" evidence="1">
    <location>
        <begin position="112"/>
        <end position="137"/>
    </location>
</feature>